<feature type="region of interest" description="Disordered" evidence="1">
    <location>
        <begin position="349"/>
        <end position="388"/>
    </location>
</feature>
<evidence type="ECO:0000313" key="2">
    <source>
        <dbReference type="EMBL" id="OAA70949.1"/>
    </source>
</evidence>
<protein>
    <recommendedName>
        <fullName evidence="4">Peroxin 20</fullName>
    </recommendedName>
</protein>
<organism evidence="2 3">
    <name type="scientific">Akanthomyces lecanii RCEF 1005</name>
    <dbReference type="NCBI Taxonomy" id="1081108"/>
    <lineage>
        <taxon>Eukaryota</taxon>
        <taxon>Fungi</taxon>
        <taxon>Dikarya</taxon>
        <taxon>Ascomycota</taxon>
        <taxon>Pezizomycotina</taxon>
        <taxon>Sordariomycetes</taxon>
        <taxon>Hypocreomycetidae</taxon>
        <taxon>Hypocreales</taxon>
        <taxon>Cordycipitaceae</taxon>
        <taxon>Akanthomyces</taxon>
        <taxon>Cordyceps confragosa</taxon>
    </lineage>
</organism>
<feature type="compositionally biased region" description="Low complexity" evidence="1">
    <location>
        <begin position="362"/>
        <end position="388"/>
    </location>
</feature>
<accession>A0A162MV39</accession>
<evidence type="ECO:0008006" key="4">
    <source>
        <dbReference type="Google" id="ProtNLM"/>
    </source>
</evidence>
<gene>
    <name evidence="2" type="ORF">LEL_09540</name>
</gene>
<evidence type="ECO:0000256" key="1">
    <source>
        <dbReference type="SAM" id="MobiDB-lite"/>
    </source>
</evidence>
<dbReference type="Proteomes" id="UP000076881">
    <property type="component" value="Unassembled WGS sequence"/>
</dbReference>
<comment type="caution">
    <text evidence="2">The sequence shown here is derived from an EMBL/GenBank/DDBJ whole genome shotgun (WGS) entry which is preliminary data.</text>
</comment>
<dbReference type="STRING" id="1081108.A0A162MV39"/>
<name>A0A162MV39_CORDF</name>
<feature type="compositionally biased region" description="Basic and acidic residues" evidence="1">
    <location>
        <begin position="15"/>
        <end position="29"/>
    </location>
</feature>
<reference evidence="2 3" key="1">
    <citation type="journal article" date="2016" name="Genome Biol. Evol.">
        <title>Divergent and convergent evolution of fungal pathogenicity.</title>
        <authorList>
            <person name="Shang Y."/>
            <person name="Xiao G."/>
            <person name="Zheng P."/>
            <person name="Cen K."/>
            <person name="Zhan S."/>
            <person name="Wang C."/>
        </authorList>
    </citation>
    <scope>NUCLEOTIDE SEQUENCE [LARGE SCALE GENOMIC DNA]</scope>
    <source>
        <strain evidence="2 3">RCEF 1005</strain>
    </source>
</reference>
<evidence type="ECO:0000313" key="3">
    <source>
        <dbReference type="Proteomes" id="UP000076881"/>
    </source>
</evidence>
<dbReference type="EMBL" id="AZHF01000009">
    <property type="protein sequence ID" value="OAA70949.1"/>
    <property type="molecule type" value="Genomic_DNA"/>
</dbReference>
<sequence length="388" mass="41436">MADASCSGGTPFKQLTDHQSRDVSHHQDRLVNGNQPRGVCFQNTHLASDDANQGRSPFQAFRSRPQNMAQGPQEFDAFMGTPAGLPGMHHDPAGRLAAHAAALNPAQAASSAFGPSVAPELTYQAHSPAPSINSNWAADFSKFAAQQPQHQQQPQQQRGPMFAGAANPMQMNFQSAFSPHQTSFSPFFAPAGGAYAQPQQQQAVAGEADFDQEMAKWMASNTATGNMEQVDAAMEQMARELELNEQALAQDQSAATAKDAQDERHFSDLGVPELNNLTLENREAPTVTPPEPLQEENTVADMLADDARNKSAVSEAAERLLESVQHESGEKWQNSVFLALMRDFRDGKKDIVGNEVQETDGTEGPSGEGAATAAASADNEAAPAAPAT</sequence>
<keyword evidence="3" id="KW-1185">Reference proteome</keyword>
<feature type="region of interest" description="Disordered" evidence="1">
    <location>
        <begin position="1"/>
        <end position="37"/>
    </location>
</feature>
<dbReference type="OrthoDB" id="5407351at2759"/>
<dbReference type="AlphaFoldDB" id="A0A162MV39"/>
<proteinExistence type="predicted"/>